<dbReference type="Pfam" id="PF11191">
    <property type="entry name" value="DUF2782"/>
    <property type="match status" value="1"/>
</dbReference>
<dbReference type="Proteomes" id="UP000218899">
    <property type="component" value="Chromosome"/>
</dbReference>
<protein>
    <recommendedName>
        <fullName evidence="4">DUF2782 domain-containing protein</fullName>
    </recommendedName>
</protein>
<organism evidence="2 3">
    <name type="scientific">Sulfurifustis variabilis</name>
    <dbReference type="NCBI Taxonomy" id="1675686"/>
    <lineage>
        <taxon>Bacteria</taxon>
        <taxon>Pseudomonadati</taxon>
        <taxon>Pseudomonadota</taxon>
        <taxon>Gammaproteobacteria</taxon>
        <taxon>Acidiferrobacterales</taxon>
        <taxon>Acidiferrobacteraceae</taxon>
        <taxon>Sulfurifustis</taxon>
    </lineage>
</organism>
<evidence type="ECO:0000256" key="1">
    <source>
        <dbReference type="SAM" id="MobiDB-lite"/>
    </source>
</evidence>
<evidence type="ECO:0008006" key="4">
    <source>
        <dbReference type="Google" id="ProtNLM"/>
    </source>
</evidence>
<feature type="compositionally biased region" description="Low complexity" evidence="1">
    <location>
        <begin position="1"/>
        <end position="10"/>
    </location>
</feature>
<name>A0A1C7AG23_9GAMM</name>
<evidence type="ECO:0000313" key="3">
    <source>
        <dbReference type="Proteomes" id="UP000218899"/>
    </source>
</evidence>
<accession>A0A1C7AG23</accession>
<sequence length="114" mass="12622">MLLLGGLAAAPPLPGAERPAPPPAAVPEPPPPPEQYDPPDLPGAEVDELEPEVTITTRGTEIHEEYRLNGQLYMVKVTPAKGRPYYLIYDEVGRARRSDLEPDIMVPNWVIKRF</sequence>
<reference evidence="2 3" key="1">
    <citation type="submission" date="2015-08" db="EMBL/GenBank/DDBJ databases">
        <title>Complete genome sequence of Sulfurifustis variabilis.</title>
        <authorList>
            <person name="Miura A."/>
            <person name="Kojima H."/>
            <person name="Fukui M."/>
        </authorList>
    </citation>
    <scope>NUCLEOTIDE SEQUENCE [LARGE SCALE GENOMIC DNA]</scope>
    <source>
        <strain evidence="3">skN76</strain>
    </source>
</reference>
<dbReference type="Gene3D" id="2.20.130.30">
    <property type="entry name" value="Protein of unknown function DUF2782"/>
    <property type="match status" value="1"/>
</dbReference>
<dbReference type="EMBL" id="AP014936">
    <property type="protein sequence ID" value="BAU50406.1"/>
    <property type="molecule type" value="Genomic_DNA"/>
</dbReference>
<proteinExistence type="predicted"/>
<keyword evidence="3" id="KW-1185">Reference proteome</keyword>
<dbReference type="KEGG" id="sva:SVA_3872"/>
<evidence type="ECO:0000313" key="2">
    <source>
        <dbReference type="EMBL" id="BAU50406.1"/>
    </source>
</evidence>
<feature type="compositionally biased region" description="Pro residues" evidence="1">
    <location>
        <begin position="11"/>
        <end position="41"/>
    </location>
</feature>
<feature type="region of interest" description="Disordered" evidence="1">
    <location>
        <begin position="1"/>
        <end position="49"/>
    </location>
</feature>
<gene>
    <name evidence="2" type="ORF">SVA_3872</name>
</gene>
<dbReference type="AlphaFoldDB" id="A0A1C7AG23"/>
<dbReference type="InterPro" id="IPR021357">
    <property type="entry name" value="DUF2782"/>
</dbReference>